<dbReference type="GO" id="GO:0008410">
    <property type="term" value="F:CoA-transferase activity"/>
    <property type="evidence" value="ECO:0007669"/>
    <property type="project" value="TreeGrafter"/>
</dbReference>
<evidence type="ECO:0000313" key="2">
    <source>
        <dbReference type="EMBL" id="TCL06348.1"/>
    </source>
</evidence>
<reference evidence="2 3" key="1">
    <citation type="submission" date="2019-02" db="EMBL/GenBank/DDBJ databases">
        <title>Investigation of anaerobic lignin degradation for improved lignocellulosic biofuels.</title>
        <authorList>
            <person name="Deangelis K."/>
        </authorList>
    </citation>
    <scope>NUCLEOTIDE SEQUENCE [LARGE SCALE GENOMIC DNA]</scope>
    <source>
        <strain evidence="2 3">159R</strain>
    </source>
</reference>
<dbReference type="SUPFAM" id="SSF89796">
    <property type="entry name" value="CoA-transferase family III (CaiB/BaiF)"/>
    <property type="match status" value="1"/>
</dbReference>
<evidence type="ECO:0000313" key="3">
    <source>
        <dbReference type="Proteomes" id="UP000294555"/>
    </source>
</evidence>
<accession>A0A4V2Q3E0</accession>
<dbReference type="InterPro" id="IPR050483">
    <property type="entry name" value="CoA-transferase_III_domain"/>
</dbReference>
<keyword evidence="1 2" id="KW-0808">Transferase</keyword>
<name>A0A4V2Q3E0_9GAMM</name>
<dbReference type="PANTHER" id="PTHR48207:SF4">
    <property type="entry name" value="BLL6097 PROTEIN"/>
    <property type="match status" value="1"/>
</dbReference>
<dbReference type="InterPro" id="IPR003673">
    <property type="entry name" value="CoA-Trfase_fam_III"/>
</dbReference>
<protein>
    <submittedName>
        <fullName evidence="2">Crotonobetainyl-CoA:carnitine CoA-transferase CaiB-like acyl-CoA transferase</fullName>
    </submittedName>
</protein>
<dbReference type="AlphaFoldDB" id="A0A4V2Q3E0"/>
<dbReference type="Pfam" id="PF02515">
    <property type="entry name" value="CoA_transf_3"/>
    <property type="match status" value="1"/>
</dbReference>
<dbReference type="PANTHER" id="PTHR48207">
    <property type="entry name" value="SUCCINATE--HYDROXYMETHYLGLUTARATE COA-TRANSFERASE"/>
    <property type="match status" value="1"/>
</dbReference>
<dbReference type="Proteomes" id="UP000294555">
    <property type="component" value="Unassembled WGS sequence"/>
</dbReference>
<dbReference type="OrthoDB" id="9058532at2"/>
<keyword evidence="3" id="KW-1185">Reference proteome</keyword>
<proteinExistence type="predicted"/>
<organism evidence="2 3">
    <name type="scientific">Sodalis ligni</name>
    <dbReference type="NCBI Taxonomy" id="2697027"/>
    <lineage>
        <taxon>Bacteria</taxon>
        <taxon>Pseudomonadati</taxon>
        <taxon>Pseudomonadota</taxon>
        <taxon>Gammaproteobacteria</taxon>
        <taxon>Enterobacterales</taxon>
        <taxon>Bruguierivoracaceae</taxon>
        <taxon>Sodalis</taxon>
    </lineage>
</organism>
<dbReference type="EMBL" id="SJOI01000001">
    <property type="protein sequence ID" value="TCL06348.1"/>
    <property type="molecule type" value="Genomic_DNA"/>
</dbReference>
<dbReference type="InterPro" id="IPR023606">
    <property type="entry name" value="CoA-Trfase_III_dom_1_sf"/>
</dbReference>
<dbReference type="RefSeq" id="WP_132925680.1">
    <property type="nucleotide sequence ID" value="NZ_SJOI01000001.1"/>
</dbReference>
<comment type="caution">
    <text evidence="2">The sequence shown here is derived from an EMBL/GenBank/DDBJ whole genome shotgun (WGS) entry which is preliminary data.</text>
</comment>
<evidence type="ECO:0000256" key="1">
    <source>
        <dbReference type="ARBA" id="ARBA00022679"/>
    </source>
</evidence>
<sequence length="394" mass="42969">MLEGVKVLSFTHYLQGPSAAQTLADLGADVVKIESPKGAYERSWSGCDTYLNGVSVFFLLANRNQRAMAIDLKSAEGRQIIYDLLQEYDVIIENFKPGVMDRLGLGYEDIRKINPRIVYCSCTGYGSSGPKAKEPGQDLMAQSISGLAALNGPGSHPPMPVGTALVDQHGAALAALGIIAAVFHREKTGQGHKVDACLLHSALDLQIEPLNYFLNGGKLTPRADTGLSSRFHQSPYGIYATADGYITLSLTPFDKLSAAFRPGALEGFTAADQMSARLDFDARVASEMLSKSTAEWLAIFKREGIWHAPVNEYADVVEDEQVKYNQAFIEMEHPVAGTVRVLGHPNQYDGQPLPLRRLPPELGEHSAEILAELGYSQEVIRRLISDNIISVNKH</sequence>
<gene>
    <name evidence="2" type="ORF">EZJ58_4599</name>
</gene>
<dbReference type="Gene3D" id="3.40.50.10540">
    <property type="entry name" value="Crotonobetainyl-coa:carnitine coa-transferase, domain 1"/>
    <property type="match status" value="2"/>
</dbReference>